<dbReference type="PANTHER" id="PTHR42924:SF3">
    <property type="entry name" value="POLYMERASE_HISTIDINOL PHOSPHATASE N-TERMINAL DOMAIN-CONTAINING PROTEIN"/>
    <property type="match status" value="1"/>
</dbReference>
<dbReference type="EMBL" id="QSSQ01000023">
    <property type="protein sequence ID" value="RGM01172.1"/>
    <property type="molecule type" value="Genomic_DNA"/>
</dbReference>
<dbReference type="CDD" id="cd07438">
    <property type="entry name" value="PHP_HisPPase_AMP"/>
    <property type="match status" value="1"/>
</dbReference>
<dbReference type="Proteomes" id="UP000095651">
    <property type="component" value="Unassembled WGS sequence"/>
</dbReference>
<dbReference type="SUPFAM" id="SSF89550">
    <property type="entry name" value="PHP domain-like"/>
    <property type="match status" value="1"/>
</dbReference>
<reference evidence="3 5" key="2">
    <citation type="submission" date="2018-08" db="EMBL/GenBank/DDBJ databases">
        <title>A genome reference for cultivated species of the human gut microbiota.</title>
        <authorList>
            <person name="Zou Y."/>
            <person name="Xue W."/>
            <person name="Luo G."/>
        </authorList>
    </citation>
    <scope>NUCLEOTIDE SEQUENCE [LARGE SCALE GENOMIC DNA]</scope>
    <source>
        <strain evidence="3 5">TF05-11AC</strain>
    </source>
</reference>
<sequence length="276" mass="30192">MKVDYHMHTLCSDGIYEVEAVVDKAVNCGILAMAVTDHDTVSGIDRARQRCLGRIRYVTGTEITCAEHLWGSLPTSQSIHLLGYGFDETDPVLCALLSARKERTEAVYQELAEAVTASGYPIRIPDVPMSCGNVLQLRDVMAHVRAAYPAVSEETAELVASYAKALTEANITVEDGIAAIHHAGGKAVWAHPYNCYHHFQKQSLHAQEVSIMLKELALLGINGIETEYPAFSDSEKSFLNGLAAEYGLFTTAGSDFHGSENRNHMGMETDQNSFLL</sequence>
<dbReference type="Pfam" id="PF02811">
    <property type="entry name" value="PHP"/>
    <property type="match status" value="1"/>
</dbReference>
<dbReference type="InterPro" id="IPR052018">
    <property type="entry name" value="PHP_domain"/>
</dbReference>
<protein>
    <submittedName>
        <fullName evidence="3">PHP domain-containing protein</fullName>
    </submittedName>
    <submittedName>
        <fullName evidence="2">Phosphotransferase domain-containing protein</fullName>
    </submittedName>
</protein>
<evidence type="ECO:0000313" key="5">
    <source>
        <dbReference type="Proteomes" id="UP000261257"/>
    </source>
</evidence>
<accession>A0A174M9L7</accession>
<keyword evidence="2" id="KW-0808">Transferase</keyword>
<name>A0A174M9L7_9FIRM</name>
<evidence type="ECO:0000313" key="4">
    <source>
        <dbReference type="Proteomes" id="UP000095651"/>
    </source>
</evidence>
<dbReference type="GO" id="GO:0016740">
    <property type="term" value="F:transferase activity"/>
    <property type="evidence" value="ECO:0007669"/>
    <property type="project" value="UniProtKB-KW"/>
</dbReference>
<dbReference type="InterPro" id="IPR016195">
    <property type="entry name" value="Pol/histidinol_Pase-like"/>
</dbReference>
<dbReference type="InterPro" id="IPR004013">
    <property type="entry name" value="PHP_dom"/>
</dbReference>
<dbReference type="InterPro" id="IPR003141">
    <property type="entry name" value="Pol/His_phosphatase_N"/>
</dbReference>
<dbReference type="Proteomes" id="UP000261257">
    <property type="component" value="Unassembled WGS sequence"/>
</dbReference>
<dbReference type="PANTHER" id="PTHR42924">
    <property type="entry name" value="EXONUCLEASE"/>
    <property type="match status" value="1"/>
</dbReference>
<evidence type="ECO:0000313" key="3">
    <source>
        <dbReference type="EMBL" id="RGM01172.1"/>
    </source>
</evidence>
<organism evidence="2 4">
    <name type="scientific">Hungatella hathewayi</name>
    <dbReference type="NCBI Taxonomy" id="154046"/>
    <lineage>
        <taxon>Bacteria</taxon>
        <taxon>Bacillati</taxon>
        <taxon>Bacillota</taxon>
        <taxon>Clostridia</taxon>
        <taxon>Lachnospirales</taxon>
        <taxon>Lachnospiraceae</taxon>
        <taxon>Hungatella</taxon>
    </lineage>
</organism>
<dbReference type="GO" id="GO:0035312">
    <property type="term" value="F:5'-3' DNA exonuclease activity"/>
    <property type="evidence" value="ECO:0007669"/>
    <property type="project" value="TreeGrafter"/>
</dbReference>
<dbReference type="SMART" id="SM00481">
    <property type="entry name" value="POLIIIAc"/>
    <property type="match status" value="1"/>
</dbReference>
<proteinExistence type="predicted"/>
<gene>
    <name evidence="3" type="ORF">DXC39_19550</name>
    <name evidence="2" type="ORF">ERS852407_05623</name>
</gene>
<dbReference type="EMBL" id="CYZE01000025">
    <property type="protein sequence ID" value="CUP33112.1"/>
    <property type="molecule type" value="Genomic_DNA"/>
</dbReference>
<dbReference type="AlphaFoldDB" id="A0A174M9L7"/>
<evidence type="ECO:0000313" key="2">
    <source>
        <dbReference type="EMBL" id="CUP33112.1"/>
    </source>
</evidence>
<dbReference type="GO" id="GO:0004534">
    <property type="term" value="F:5'-3' RNA exonuclease activity"/>
    <property type="evidence" value="ECO:0007669"/>
    <property type="project" value="TreeGrafter"/>
</dbReference>
<dbReference type="Gene3D" id="3.20.20.140">
    <property type="entry name" value="Metal-dependent hydrolases"/>
    <property type="match status" value="1"/>
</dbReference>
<evidence type="ECO:0000259" key="1">
    <source>
        <dbReference type="SMART" id="SM00481"/>
    </source>
</evidence>
<feature type="domain" description="Polymerase/histidinol phosphatase N-terminal" evidence="1">
    <location>
        <begin position="3"/>
        <end position="67"/>
    </location>
</feature>
<reference evidence="2 4" key="1">
    <citation type="submission" date="2015-09" db="EMBL/GenBank/DDBJ databases">
        <authorList>
            <consortium name="Pathogen Informatics"/>
        </authorList>
    </citation>
    <scope>NUCLEOTIDE SEQUENCE [LARGE SCALE GENOMIC DNA]</scope>
    <source>
        <strain evidence="2 4">2789STDY5608850</strain>
    </source>
</reference>
<dbReference type="Gene3D" id="1.10.150.650">
    <property type="match status" value="1"/>
</dbReference>
<dbReference type="RefSeq" id="WP_055660230.1">
    <property type="nucleotide sequence ID" value="NZ_CABIXC010000025.1"/>
</dbReference>